<dbReference type="Pfam" id="PF01597">
    <property type="entry name" value="GCV_H"/>
    <property type="match status" value="1"/>
</dbReference>
<reference evidence="5" key="1">
    <citation type="submission" date="2023-06" db="EMBL/GenBank/DDBJ databases">
        <title>Identification and characterization of horizontal gene transfer across gut microbiota members of farm animals based on homology search.</title>
        <authorList>
            <person name="Zeman M."/>
            <person name="Kubasova T."/>
            <person name="Jahodarova E."/>
            <person name="Nykrynova M."/>
            <person name="Rychlik I."/>
        </authorList>
    </citation>
    <scope>NUCLEOTIDE SEQUENCE [LARGE SCALE GENOMIC DNA]</scope>
    <source>
        <strain evidence="5">105_WCHN</strain>
    </source>
</reference>
<dbReference type="SUPFAM" id="SSF51230">
    <property type="entry name" value="Single hybrid motif"/>
    <property type="match status" value="1"/>
</dbReference>
<keyword evidence="2" id="KW-0450">Lipoyl</keyword>
<gene>
    <name evidence="4" type="ORF">QUW46_06995</name>
</gene>
<dbReference type="InterPro" id="IPR002930">
    <property type="entry name" value="GCV_H"/>
</dbReference>
<organism evidence="4 5">
    <name type="scientific">Limosilactobacillus panis</name>
    <dbReference type="NCBI Taxonomy" id="47493"/>
    <lineage>
        <taxon>Bacteria</taxon>
        <taxon>Bacillati</taxon>
        <taxon>Bacillota</taxon>
        <taxon>Bacilli</taxon>
        <taxon>Lactobacillales</taxon>
        <taxon>Lactobacillaceae</taxon>
        <taxon>Limosilactobacillus</taxon>
    </lineage>
</organism>
<reference evidence="4 5" key="2">
    <citation type="submission" date="2023-06" db="EMBL/GenBank/DDBJ databases">
        <title>Identification and characterization of horizontal gene transfer across gut microbiota members of farm animals based on homology search.</title>
        <authorList>
            <person name="Schwarzerova J."/>
            <person name="Nykrynova M."/>
            <person name="Jureckova K."/>
            <person name="Cejkova D."/>
            <person name="Rychlik I."/>
        </authorList>
    </citation>
    <scope>NUCLEOTIDE SEQUENCE [LARGE SCALE GENOMIC DNA]</scope>
    <source>
        <strain evidence="4 5">105_WCHN</strain>
    </source>
</reference>
<proteinExistence type="inferred from homology"/>
<evidence type="ECO:0000256" key="2">
    <source>
        <dbReference type="ARBA" id="ARBA00022823"/>
    </source>
</evidence>
<dbReference type="Proteomes" id="UP001529423">
    <property type="component" value="Unassembled WGS sequence"/>
</dbReference>
<comment type="caution">
    <text evidence="4">The sequence shown here is derived from an EMBL/GenBank/DDBJ whole genome shotgun (WGS) entry which is preliminary data.</text>
</comment>
<evidence type="ECO:0000313" key="4">
    <source>
        <dbReference type="EMBL" id="MDM8334314.1"/>
    </source>
</evidence>
<dbReference type="Gene3D" id="2.40.50.100">
    <property type="match status" value="1"/>
</dbReference>
<dbReference type="PROSITE" id="PS00189">
    <property type="entry name" value="LIPOYL"/>
    <property type="match status" value="1"/>
</dbReference>
<dbReference type="InterPro" id="IPR033753">
    <property type="entry name" value="GCV_H/Fam206"/>
</dbReference>
<dbReference type="RefSeq" id="WP_289560757.1">
    <property type="nucleotide sequence ID" value="NZ_JAUDEO010000041.1"/>
</dbReference>
<dbReference type="PANTHER" id="PTHR11715">
    <property type="entry name" value="GLYCINE CLEAVAGE SYSTEM H PROTEIN"/>
    <property type="match status" value="1"/>
</dbReference>
<dbReference type="PANTHER" id="PTHR11715:SF3">
    <property type="entry name" value="GLYCINE CLEAVAGE SYSTEM H PROTEIN-RELATED"/>
    <property type="match status" value="1"/>
</dbReference>
<dbReference type="EMBL" id="JAUDEO010000041">
    <property type="protein sequence ID" value="MDM8334314.1"/>
    <property type="molecule type" value="Genomic_DNA"/>
</dbReference>
<feature type="domain" description="Lipoyl-binding" evidence="3">
    <location>
        <begin position="16"/>
        <end position="98"/>
    </location>
</feature>
<dbReference type="CDD" id="cd06848">
    <property type="entry name" value="GCS_H"/>
    <property type="match status" value="1"/>
</dbReference>
<dbReference type="InterPro" id="IPR000089">
    <property type="entry name" value="Biotin_lipoyl"/>
</dbReference>
<evidence type="ECO:0000259" key="3">
    <source>
        <dbReference type="PROSITE" id="PS50968"/>
    </source>
</evidence>
<dbReference type="InterPro" id="IPR003016">
    <property type="entry name" value="2-oxoA_DH_lipoyl-BS"/>
</dbReference>
<name>A0ABT7VQG9_9LACO</name>
<keyword evidence="5" id="KW-1185">Reference proteome</keyword>
<accession>A0ABT7VQG9</accession>
<dbReference type="InterPro" id="IPR011053">
    <property type="entry name" value="Single_hybrid_motif"/>
</dbReference>
<evidence type="ECO:0000256" key="1">
    <source>
        <dbReference type="ARBA" id="ARBA00009249"/>
    </source>
</evidence>
<protein>
    <submittedName>
        <fullName evidence="4">Glycine cleavage system protein H</fullName>
    </submittedName>
</protein>
<comment type="similarity">
    <text evidence="1">Belongs to the GcvH family.</text>
</comment>
<evidence type="ECO:0000313" key="5">
    <source>
        <dbReference type="Proteomes" id="UP001529423"/>
    </source>
</evidence>
<dbReference type="PROSITE" id="PS50968">
    <property type="entry name" value="BIOTINYL_LIPOYL"/>
    <property type="match status" value="1"/>
</dbReference>
<sequence length="98" mass="10455">MTAQNNYFWTAATAEGTKVGLNDQGRDDLGEVSFIDLPAVGTVLKTNGKFLSVEAEKAVTDLDSPVSGTIVAVNEKLADQPEDLSSNDQGKNWIVVVK</sequence>